<evidence type="ECO:0000313" key="3">
    <source>
        <dbReference type="Proteomes" id="UP001283361"/>
    </source>
</evidence>
<feature type="compositionally biased region" description="Basic and acidic residues" evidence="1">
    <location>
        <begin position="67"/>
        <end position="78"/>
    </location>
</feature>
<keyword evidence="3" id="KW-1185">Reference proteome</keyword>
<comment type="caution">
    <text evidence="2">The sequence shown here is derived from an EMBL/GenBank/DDBJ whole genome shotgun (WGS) entry which is preliminary data.</text>
</comment>
<dbReference type="EMBL" id="JAWDGP010003691">
    <property type="protein sequence ID" value="KAK3771744.1"/>
    <property type="molecule type" value="Genomic_DNA"/>
</dbReference>
<feature type="region of interest" description="Disordered" evidence="1">
    <location>
        <begin position="59"/>
        <end position="78"/>
    </location>
</feature>
<evidence type="ECO:0000256" key="1">
    <source>
        <dbReference type="SAM" id="MobiDB-lite"/>
    </source>
</evidence>
<protein>
    <submittedName>
        <fullName evidence="2">Uncharacterized protein</fullName>
    </submittedName>
</protein>
<dbReference type="Proteomes" id="UP001283361">
    <property type="component" value="Unassembled WGS sequence"/>
</dbReference>
<proteinExistence type="predicted"/>
<gene>
    <name evidence="2" type="ORF">RRG08_035797</name>
</gene>
<sequence>MIPPSLWVSHDTHLRRKHACEGFHSHFAESFKSPHSNVFEFVDKLDKKIRHRTEERLRSISASIPREPPKEDRLRQKQRDEILQQYQEKTITTLEYIGRVAYSMLYIIF</sequence>
<organism evidence="2 3">
    <name type="scientific">Elysia crispata</name>
    <name type="common">lettuce slug</name>
    <dbReference type="NCBI Taxonomy" id="231223"/>
    <lineage>
        <taxon>Eukaryota</taxon>
        <taxon>Metazoa</taxon>
        <taxon>Spiralia</taxon>
        <taxon>Lophotrochozoa</taxon>
        <taxon>Mollusca</taxon>
        <taxon>Gastropoda</taxon>
        <taxon>Heterobranchia</taxon>
        <taxon>Euthyneura</taxon>
        <taxon>Panpulmonata</taxon>
        <taxon>Sacoglossa</taxon>
        <taxon>Placobranchoidea</taxon>
        <taxon>Plakobranchidae</taxon>
        <taxon>Elysia</taxon>
    </lineage>
</organism>
<dbReference type="AlphaFoldDB" id="A0AAE0ZLR2"/>
<evidence type="ECO:0000313" key="2">
    <source>
        <dbReference type="EMBL" id="KAK3771744.1"/>
    </source>
</evidence>
<reference evidence="2" key="1">
    <citation type="journal article" date="2023" name="G3 (Bethesda)">
        <title>A reference genome for the long-term kleptoplast-retaining sea slug Elysia crispata morphotype clarki.</title>
        <authorList>
            <person name="Eastman K.E."/>
            <person name="Pendleton A.L."/>
            <person name="Shaikh M.A."/>
            <person name="Suttiyut T."/>
            <person name="Ogas R."/>
            <person name="Tomko P."/>
            <person name="Gavelis G."/>
            <person name="Widhalm J.R."/>
            <person name="Wisecaver J.H."/>
        </authorList>
    </citation>
    <scope>NUCLEOTIDE SEQUENCE</scope>
    <source>
        <strain evidence="2">ECLA1</strain>
    </source>
</reference>
<accession>A0AAE0ZLR2</accession>
<name>A0AAE0ZLR2_9GAST</name>